<comment type="caution">
    <text evidence="2">The sequence shown here is derived from an EMBL/GenBank/DDBJ whole genome shotgun (WGS) entry which is preliminary data.</text>
</comment>
<accession>A0AAD9G715</accession>
<name>A0AAD9G715_BABDI</name>
<dbReference type="Proteomes" id="UP001195914">
    <property type="component" value="Unassembled WGS sequence"/>
</dbReference>
<organism evidence="2 3">
    <name type="scientific">Babesia divergens</name>
    <dbReference type="NCBI Taxonomy" id="32595"/>
    <lineage>
        <taxon>Eukaryota</taxon>
        <taxon>Sar</taxon>
        <taxon>Alveolata</taxon>
        <taxon>Apicomplexa</taxon>
        <taxon>Aconoidasida</taxon>
        <taxon>Piroplasmida</taxon>
        <taxon>Babesiidae</taxon>
        <taxon>Babesia</taxon>
    </lineage>
</organism>
<evidence type="ECO:0000313" key="3">
    <source>
        <dbReference type="Proteomes" id="UP001195914"/>
    </source>
</evidence>
<dbReference type="AlphaFoldDB" id="A0AAD9G715"/>
<proteinExistence type="predicted"/>
<dbReference type="PROSITE" id="PS50802">
    <property type="entry name" value="OTU"/>
    <property type="match status" value="1"/>
</dbReference>
<evidence type="ECO:0000313" key="2">
    <source>
        <dbReference type="EMBL" id="KAK1932997.1"/>
    </source>
</evidence>
<evidence type="ECO:0000259" key="1">
    <source>
        <dbReference type="PROSITE" id="PS50802"/>
    </source>
</evidence>
<gene>
    <name evidence="2" type="ORF">X943_001776</name>
</gene>
<dbReference type="InterPro" id="IPR003323">
    <property type="entry name" value="OTU_dom"/>
</dbReference>
<keyword evidence="3" id="KW-1185">Reference proteome</keyword>
<feature type="domain" description="OTU" evidence="1">
    <location>
        <begin position="105"/>
        <end position="307"/>
    </location>
</feature>
<reference evidence="2" key="2">
    <citation type="submission" date="2021-05" db="EMBL/GenBank/DDBJ databases">
        <authorList>
            <person name="Pain A."/>
        </authorList>
    </citation>
    <scope>NUCLEOTIDE SEQUENCE</scope>
    <source>
        <strain evidence="2">1802A</strain>
    </source>
</reference>
<reference evidence="2" key="1">
    <citation type="journal article" date="2014" name="Nucleic Acids Res.">
        <title>The evolutionary dynamics of variant antigen genes in Babesia reveal a history of genomic innovation underlying host-parasite interaction.</title>
        <authorList>
            <person name="Jackson A.P."/>
            <person name="Otto T.D."/>
            <person name="Darby A."/>
            <person name="Ramaprasad A."/>
            <person name="Xia D."/>
            <person name="Echaide I.E."/>
            <person name="Farber M."/>
            <person name="Gahlot S."/>
            <person name="Gamble J."/>
            <person name="Gupta D."/>
            <person name="Gupta Y."/>
            <person name="Jackson L."/>
            <person name="Malandrin L."/>
            <person name="Malas T.B."/>
            <person name="Moussa E."/>
            <person name="Nair M."/>
            <person name="Reid A.J."/>
            <person name="Sanders M."/>
            <person name="Sharma J."/>
            <person name="Tracey A."/>
            <person name="Quail M.A."/>
            <person name="Weir W."/>
            <person name="Wastling J.M."/>
            <person name="Hall N."/>
            <person name="Willadsen P."/>
            <person name="Lingelbach K."/>
            <person name="Shiels B."/>
            <person name="Tait A."/>
            <person name="Berriman M."/>
            <person name="Allred D.R."/>
            <person name="Pain A."/>
        </authorList>
    </citation>
    <scope>NUCLEOTIDE SEQUENCE</scope>
    <source>
        <strain evidence="2">1802A</strain>
    </source>
</reference>
<dbReference type="Gene3D" id="3.90.70.80">
    <property type="match status" value="1"/>
</dbReference>
<dbReference type="EMBL" id="JAHBMH010000073">
    <property type="protein sequence ID" value="KAK1932997.1"/>
    <property type="molecule type" value="Genomic_DNA"/>
</dbReference>
<protein>
    <recommendedName>
        <fullName evidence="1">OTU domain-containing protein</fullName>
    </recommendedName>
</protein>
<sequence length="339" mass="37745">MIFLVLIFCAFTLGQEVPTRSARAGAPCLSTRNPRTDIASVVNHQTPPLKRRRTAVPTFDTQIATSGTSPSWSLFGRKHVCHNYKNWKEASRGWDSMLSGDNIALCSRYYGGGGNCMYHSIAGILKSHRLTTRILRLTTQHLPKSIRTSLDNLTFSDEYYTVKDLRVITAIFYIGVNPHDSKAVKLWDHKDFVEKLEVTAALQGDASFSDILWNPSGQLKAVNSGAKPVDVAKIVFESLIQVSPPLSWGGNDDLVVLSSVFNLDIYLFYSGFPKIQLVKAQHAKSDPRPSLLIYYYEMAHFDAAGIVLGTDKSTLPPIVSMFASDRFPKELNHLVENYG</sequence>